<dbReference type="InterPro" id="IPR000209">
    <property type="entry name" value="Peptidase_S8/S53_dom"/>
</dbReference>
<keyword evidence="2 5" id="KW-0645">Protease</keyword>
<evidence type="ECO:0000256" key="4">
    <source>
        <dbReference type="ARBA" id="ARBA00022825"/>
    </source>
</evidence>
<dbReference type="Proteomes" id="UP000317484">
    <property type="component" value="Unassembled WGS sequence"/>
</dbReference>
<dbReference type="PROSITE" id="PS00137">
    <property type="entry name" value="SUBTILASE_HIS"/>
    <property type="match status" value="1"/>
</dbReference>
<evidence type="ECO:0000256" key="2">
    <source>
        <dbReference type="ARBA" id="ARBA00022670"/>
    </source>
</evidence>
<proteinExistence type="inferred from homology"/>
<keyword evidence="8" id="KW-1185">Reference proteome</keyword>
<dbReference type="PANTHER" id="PTHR43806:SF11">
    <property type="entry name" value="CEREVISIN-RELATED"/>
    <property type="match status" value="1"/>
</dbReference>
<dbReference type="InterPro" id="IPR050131">
    <property type="entry name" value="Peptidase_S8_subtilisin-like"/>
</dbReference>
<evidence type="ECO:0000256" key="1">
    <source>
        <dbReference type="ARBA" id="ARBA00011073"/>
    </source>
</evidence>
<dbReference type="GO" id="GO:0006508">
    <property type="term" value="P:proteolysis"/>
    <property type="evidence" value="ECO:0007669"/>
    <property type="project" value="UniProtKB-KW"/>
</dbReference>
<dbReference type="AlphaFoldDB" id="A0A521FFG1"/>
<dbReference type="InterPro" id="IPR023828">
    <property type="entry name" value="Peptidase_S8_Ser-AS"/>
</dbReference>
<evidence type="ECO:0000313" key="7">
    <source>
        <dbReference type="EMBL" id="SMO94391.1"/>
    </source>
</evidence>
<dbReference type="PANTHER" id="PTHR43806">
    <property type="entry name" value="PEPTIDASE S8"/>
    <property type="match status" value="1"/>
</dbReference>
<evidence type="ECO:0000313" key="8">
    <source>
        <dbReference type="Proteomes" id="UP000317484"/>
    </source>
</evidence>
<comment type="similarity">
    <text evidence="1 5">Belongs to the peptidase S8 family.</text>
</comment>
<accession>A0A521FFG1</accession>
<dbReference type="Pfam" id="PF00082">
    <property type="entry name" value="Peptidase_S8"/>
    <property type="match status" value="1"/>
</dbReference>
<dbReference type="RefSeq" id="WP_142459960.1">
    <property type="nucleotide sequence ID" value="NZ_FXTJ01000008.1"/>
</dbReference>
<dbReference type="SUPFAM" id="SSF52743">
    <property type="entry name" value="Subtilisin-like"/>
    <property type="match status" value="1"/>
</dbReference>
<feature type="active site" description="Charge relay system" evidence="5">
    <location>
        <position position="459"/>
    </location>
</feature>
<name>A0A521FFG1_9ACTN</name>
<dbReference type="EMBL" id="FXTJ01000008">
    <property type="protein sequence ID" value="SMO94391.1"/>
    <property type="molecule type" value="Genomic_DNA"/>
</dbReference>
<dbReference type="PROSITE" id="PS51892">
    <property type="entry name" value="SUBTILASE"/>
    <property type="match status" value="1"/>
</dbReference>
<dbReference type="Gene3D" id="3.40.50.200">
    <property type="entry name" value="Peptidase S8/S53 domain"/>
    <property type="match status" value="1"/>
</dbReference>
<dbReference type="PROSITE" id="PS00138">
    <property type="entry name" value="SUBTILASE_SER"/>
    <property type="match status" value="1"/>
</dbReference>
<protein>
    <submittedName>
        <fullName evidence="7">Subtilase family protein</fullName>
    </submittedName>
</protein>
<organism evidence="7 8">
    <name type="scientific">Geodermatophilus aquaeductus</name>
    <dbReference type="NCBI Taxonomy" id="1564161"/>
    <lineage>
        <taxon>Bacteria</taxon>
        <taxon>Bacillati</taxon>
        <taxon>Actinomycetota</taxon>
        <taxon>Actinomycetes</taxon>
        <taxon>Geodermatophilales</taxon>
        <taxon>Geodermatophilaceae</taxon>
        <taxon>Geodermatophilus</taxon>
    </lineage>
</organism>
<dbReference type="InterPro" id="IPR022398">
    <property type="entry name" value="Peptidase_S8_His-AS"/>
</dbReference>
<keyword evidence="4 5" id="KW-0720">Serine protease</keyword>
<reference evidence="7 8" key="1">
    <citation type="submission" date="2017-05" db="EMBL/GenBank/DDBJ databases">
        <authorList>
            <person name="Varghese N."/>
            <person name="Submissions S."/>
        </authorList>
    </citation>
    <scope>NUCLEOTIDE SEQUENCE [LARGE SCALE GENOMIC DNA]</scope>
    <source>
        <strain evidence="7 8">DSM 46834</strain>
    </source>
</reference>
<sequence>MNRFSTELARGPGAAVTLDPARVLLSFSEPQDRGRLQEGLRSLDLELEPDRDGGPGADAPPVEAINHSDTRFWVRSLRGEIDDRRLEDVTAALGARLEWIGPVYRAADAPGRAGLYCPLPDSLVLRGGERGADLRGVEERFPIRQTDADRRFADLVGPDGYRRYVVDVSVTDSHRLRTVLLTELGDEVDEVLHENMPMVLPYTGRLSEPLSGEQWNLDRIAASAPVDGVLSGWDYTLGSSDVVICVIDCGVDLTHPDLRVLPGLSSGWGAGGGGVVVDHFDPGHGTMCAGVAAARAKNFTGLAGVAGACPILPVAFRDATDWELYRGLYFAVDAGARVVSMSFVNFGTWDHTLVGRAIQHAYAHDVVLCAATGNTDGEGLGYPATDPRVIACGGSTHTPLGEDEVEDRATHVDWGGSTFGPGISVVAPSVHVPTTVPHGTGTALGVYGTDYAPAFRGTSAATPHVAGLAALVLSLRPNLSAHDVRVVIESTADKIGATAFQPNHPNGTWNAQVGYGRINVLRALQAALRRRGPIDLVRDRVHLVALAKALRTHEEELDRLDEAGESADSPLRRAHEVLLRLGRDRGVLALVGEAIGDPALVQKLRDDQAGVLRDHEVVLPPGAVGSVVDRPAGGDGTGARQALVVEFAVAGLRCTAEWDPELGFSARLEPGRAATGS</sequence>
<dbReference type="GO" id="GO:0004252">
    <property type="term" value="F:serine-type endopeptidase activity"/>
    <property type="evidence" value="ECO:0007669"/>
    <property type="project" value="UniProtKB-UniRule"/>
</dbReference>
<dbReference type="PRINTS" id="PR00723">
    <property type="entry name" value="SUBTILISIN"/>
</dbReference>
<feature type="active site" description="Charge relay system" evidence="5">
    <location>
        <position position="284"/>
    </location>
</feature>
<dbReference type="InterPro" id="IPR036852">
    <property type="entry name" value="Peptidase_S8/S53_dom_sf"/>
</dbReference>
<dbReference type="InterPro" id="IPR015500">
    <property type="entry name" value="Peptidase_S8_subtilisin-rel"/>
</dbReference>
<evidence type="ECO:0000256" key="3">
    <source>
        <dbReference type="ARBA" id="ARBA00022801"/>
    </source>
</evidence>
<feature type="active site" description="Charge relay system" evidence="5">
    <location>
        <position position="248"/>
    </location>
</feature>
<evidence type="ECO:0000259" key="6">
    <source>
        <dbReference type="Pfam" id="PF00082"/>
    </source>
</evidence>
<keyword evidence="3 5" id="KW-0378">Hydrolase</keyword>
<feature type="domain" description="Peptidase S8/S53" evidence="6">
    <location>
        <begin position="240"/>
        <end position="516"/>
    </location>
</feature>
<evidence type="ECO:0000256" key="5">
    <source>
        <dbReference type="PROSITE-ProRule" id="PRU01240"/>
    </source>
</evidence>
<gene>
    <name evidence="7" type="ORF">SAMN06273567_108103</name>
</gene>